<dbReference type="OrthoDB" id="9996895at2759"/>
<feature type="non-terminal residue" evidence="3">
    <location>
        <position position="153"/>
    </location>
</feature>
<dbReference type="InterPro" id="IPR003959">
    <property type="entry name" value="ATPase_AAA_core"/>
</dbReference>
<evidence type="ECO:0000259" key="1">
    <source>
        <dbReference type="SMART" id="SM00382"/>
    </source>
</evidence>
<organism evidence="2 3">
    <name type="scientific">Dermatophagoides pteronyssinus</name>
    <name type="common">European house dust mite</name>
    <dbReference type="NCBI Taxonomy" id="6956"/>
    <lineage>
        <taxon>Eukaryota</taxon>
        <taxon>Metazoa</taxon>
        <taxon>Ecdysozoa</taxon>
        <taxon>Arthropoda</taxon>
        <taxon>Chelicerata</taxon>
        <taxon>Arachnida</taxon>
        <taxon>Acari</taxon>
        <taxon>Acariformes</taxon>
        <taxon>Sarcoptiformes</taxon>
        <taxon>Astigmata</taxon>
        <taxon>Psoroptidia</taxon>
        <taxon>Analgoidea</taxon>
        <taxon>Pyroglyphidae</taxon>
        <taxon>Dermatophagoidinae</taxon>
        <taxon>Dermatophagoides</taxon>
    </lineage>
</organism>
<reference evidence="3" key="1">
    <citation type="submission" date="2025-08" db="UniProtKB">
        <authorList>
            <consortium name="RefSeq"/>
        </authorList>
    </citation>
    <scope>IDENTIFICATION</scope>
    <source>
        <strain evidence="3">Airmid</strain>
    </source>
</reference>
<dbReference type="RefSeq" id="XP_027205413.1">
    <property type="nucleotide sequence ID" value="XM_027349612.1"/>
</dbReference>
<dbReference type="InParanoid" id="A0A6P6YIQ4"/>
<name>A0A6P6YIQ4_DERPT</name>
<dbReference type="PANTHER" id="PTHR23389">
    <property type="entry name" value="CHROMOSOME TRANSMISSION FIDELITY FACTOR 18"/>
    <property type="match status" value="1"/>
</dbReference>
<dbReference type="AlphaFoldDB" id="A0A6P6YIQ4"/>
<dbReference type="GO" id="GO:0016887">
    <property type="term" value="F:ATP hydrolysis activity"/>
    <property type="evidence" value="ECO:0007669"/>
    <property type="project" value="InterPro"/>
</dbReference>
<dbReference type="GO" id="GO:0003677">
    <property type="term" value="F:DNA binding"/>
    <property type="evidence" value="ECO:0007669"/>
    <property type="project" value="TreeGrafter"/>
</dbReference>
<feature type="domain" description="AAA+ ATPase" evidence="1">
    <location>
        <begin position="1"/>
        <end position="128"/>
    </location>
</feature>
<dbReference type="GO" id="GO:0005524">
    <property type="term" value="F:ATP binding"/>
    <property type="evidence" value="ECO:0007669"/>
    <property type="project" value="InterPro"/>
</dbReference>
<dbReference type="SUPFAM" id="SSF52540">
    <property type="entry name" value="P-loop containing nucleoside triphosphate hydrolases"/>
    <property type="match status" value="1"/>
</dbReference>
<dbReference type="PANTHER" id="PTHR23389:SF21">
    <property type="entry name" value="ATPASE FAMILY AAA DOMAIN-CONTAINING PROTEIN 5"/>
    <property type="match status" value="1"/>
</dbReference>
<dbReference type="Pfam" id="PF00004">
    <property type="entry name" value="AAA"/>
    <property type="match status" value="1"/>
</dbReference>
<dbReference type="KEGG" id="dpte:113799016"/>
<dbReference type="SMART" id="SM00382">
    <property type="entry name" value="AAA"/>
    <property type="match status" value="1"/>
</dbReference>
<gene>
    <name evidence="3" type="primary">LOC113799016</name>
</gene>
<protein>
    <submittedName>
        <fullName evidence="3">Replication factor C subunit 1-like</fullName>
    </submittedName>
</protein>
<evidence type="ECO:0000313" key="2">
    <source>
        <dbReference type="Proteomes" id="UP000515146"/>
    </source>
</evidence>
<dbReference type="InterPro" id="IPR003593">
    <property type="entry name" value="AAA+_ATPase"/>
</dbReference>
<accession>A0A6P6YIQ4</accession>
<sequence length="153" mass="16594">AQKALLLAGSPGTGKTSTAYSAAAHADYHVLEFNASDARSQSRLRQLRDLVTGISIGRNSLVRQKLLILMDEVDGMSSGDRGGVAELCTLIQLSRHPILLTCNDCNSLKMRPLLVYVVVKQLFSEAAALTPARAASYYFTDYSVMPLFVEENG</sequence>
<dbReference type="Proteomes" id="UP000515146">
    <property type="component" value="Unplaced"/>
</dbReference>
<dbReference type="InterPro" id="IPR027417">
    <property type="entry name" value="P-loop_NTPase"/>
</dbReference>
<keyword evidence="2" id="KW-1185">Reference proteome</keyword>
<proteinExistence type="predicted"/>
<dbReference type="CDD" id="cd00009">
    <property type="entry name" value="AAA"/>
    <property type="match status" value="1"/>
</dbReference>
<dbReference type="Gene3D" id="3.40.50.300">
    <property type="entry name" value="P-loop containing nucleotide triphosphate hydrolases"/>
    <property type="match status" value="1"/>
</dbReference>
<dbReference type="GO" id="GO:0005634">
    <property type="term" value="C:nucleus"/>
    <property type="evidence" value="ECO:0007669"/>
    <property type="project" value="TreeGrafter"/>
</dbReference>
<feature type="non-terminal residue" evidence="3">
    <location>
        <position position="1"/>
    </location>
</feature>
<evidence type="ECO:0000313" key="3">
    <source>
        <dbReference type="RefSeq" id="XP_027205413.1"/>
    </source>
</evidence>